<protein>
    <submittedName>
        <fullName evidence="1">Uncharacterized protein</fullName>
    </submittedName>
</protein>
<organism evidence="1 2">
    <name type="scientific">Thermosyntropha lipolytica DSM 11003</name>
    <dbReference type="NCBI Taxonomy" id="1123382"/>
    <lineage>
        <taxon>Bacteria</taxon>
        <taxon>Bacillati</taxon>
        <taxon>Bacillota</taxon>
        <taxon>Clostridia</taxon>
        <taxon>Eubacteriales</taxon>
        <taxon>Syntrophomonadaceae</taxon>
        <taxon>Thermosyntropha</taxon>
    </lineage>
</organism>
<keyword evidence="2" id="KW-1185">Reference proteome</keyword>
<dbReference type="Proteomes" id="UP000242329">
    <property type="component" value="Unassembled WGS sequence"/>
</dbReference>
<dbReference type="RefSeq" id="WP_073092867.1">
    <property type="nucleotide sequence ID" value="NZ_FQWY01000032.1"/>
</dbReference>
<accession>A0A1M5QCP6</accession>
<evidence type="ECO:0000313" key="2">
    <source>
        <dbReference type="Proteomes" id="UP000242329"/>
    </source>
</evidence>
<reference evidence="2" key="1">
    <citation type="submission" date="2016-11" db="EMBL/GenBank/DDBJ databases">
        <authorList>
            <person name="Varghese N."/>
            <person name="Submissions S."/>
        </authorList>
    </citation>
    <scope>NUCLEOTIDE SEQUENCE [LARGE SCALE GENOMIC DNA]</scope>
    <source>
        <strain evidence="2">DSM 11003</strain>
    </source>
</reference>
<sequence>MKKRWIKSRLLEDYQMLTRYAEGKKIKKILDLTETSITLLMEDNTIIQFLWLEDEIIFDIKPPSI</sequence>
<dbReference type="AlphaFoldDB" id="A0A1M5QCP6"/>
<name>A0A1M5QCP6_9FIRM</name>
<proteinExistence type="predicted"/>
<dbReference type="OrthoDB" id="9949891at2"/>
<evidence type="ECO:0000313" key="1">
    <source>
        <dbReference type="EMBL" id="SHH11626.1"/>
    </source>
</evidence>
<dbReference type="EMBL" id="FQWY01000032">
    <property type="protein sequence ID" value="SHH11626.1"/>
    <property type="molecule type" value="Genomic_DNA"/>
</dbReference>
<gene>
    <name evidence="1" type="ORF">SAMN02745221_01719</name>
</gene>